<keyword evidence="9" id="KW-1185">Reference proteome</keyword>
<evidence type="ECO:0000256" key="4">
    <source>
        <dbReference type="ARBA" id="ARBA00022989"/>
    </source>
</evidence>
<feature type="transmembrane region" description="Helical" evidence="6">
    <location>
        <begin position="21"/>
        <end position="48"/>
    </location>
</feature>
<protein>
    <recommendedName>
        <fullName evidence="6">TVP38/TMEM64 family membrane protein</fullName>
    </recommendedName>
</protein>
<dbReference type="PANTHER" id="PTHR12677:SF59">
    <property type="entry name" value="GOLGI APPARATUS MEMBRANE PROTEIN TVP38-RELATED"/>
    <property type="match status" value="1"/>
</dbReference>
<name>A0A2V3W962_9BACI</name>
<feature type="transmembrane region" description="Helical" evidence="6">
    <location>
        <begin position="96"/>
        <end position="120"/>
    </location>
</feature>
<keyword evidence="5 6" id="KW-0472">Membrane</keyword>
<dbReference type="InterPro" id="IPR015414">
    <property type="entry name" value="TMEM64"/>
</dbReference>
<dbReference type="PANTHER" id="PTHR12677">
    <property type="entry name" value="GOLGI APPARATUS MEMBRANE PROTEIN TVP38-RELATED"/>
    <property type="match status" value="1"/>
</dbReference>
<dbReference type="GO" id="GO:0005886">
    <property type="term" value="C:plasma membrane"/>
    <property type="evidence" value="ECO:0007669"/>
    <property type="project" value="UniProtKB-SubCell"/>
</dbReference>
<dbReference type="EMBL" id="QJJR01000008">
    <property type="protein sequence ID" value="PXW90076.1"/>
    <property type="molecule type" value="Genomic_DNA"/>
</dbReference>
<keyword evidence="3 6" id="KW-0812">Transmembrane</keyword>
<gene>
    <name evidence="8" type="ORF">DES38_10891</name>
</gene>
<evidence type="ECO:0000256" key="5">
    <source>
        <dbReference type="ARBA" id="ARBA00023136"/>
    </source>
</evidence>
<comment type="subcellular location">
    <subcellularLocation>
        <location evidence="1 6">Cell membrane</location>
        <topology evidence="1 6">Multi-pass membrane protein</topology>
    </subcellularLocation>
</comment>
<keyword evidence="2 6" id="KW-1003">Cell membrane</keyword>
<evidence type="ECO:0000256" key="6">
    <source>
        <dbReference type="RuleBase" id="RU366058"/>
    </source>
</evidence>
<comment type="similarity">
    <text evidence="6">Belongs to the TVP38/TMEM64 family.</text>
</comment>
<comment type="caution">
    <text evidence="6">Lacks conserved residue(s) required for the propagation of feature annotation.</text>
</comment>
<dbReference type="OrthoDB" id="2451090at2"/>
<evidence type="ECO:0000256" key="2">
    <source>
        <dbReference type="ARBA" id="ARBA00022475"/>
    </source>
</evidence>
<dbReference type="InterPro" id="IPR032816">
    <property type="entry name" value="VTT_dom"/>
</dbReference>
<proteinExistence type="inferred from homology"/>
<evidence type="ECO:0000313" key="8">
    <source>
        <dbReference type="EMBL" id="PXW90076.1"/>
    </source>
</evidence>
<organism evidence="8 9">
    <name type="scientific">Streptohalobacillus salinus</name>
    <dbReference type="NCBI Taxonomy" id="621096"/>
    <lineage>
        <taxon>Bacteria</taxon>
        <taxon>Bacillati</taxon>
        <taxon>Bacillota</taxon>
        <taxon>Bacilli</taxon>
        <taxon>Bacillales</taxon>
        <taxon>Bacillaceae</taxon>
        <taxon>Streptohalobacillus</taxon>
    </lineage>
</organism>
<feature type="domain" description="VTT" evidence="7">
    <location>
        <begin position="36"/>
        <end position="149"/>
    </location>
</feature>
<evidence type="ECO:0000313" key="9">
    <source>
        <dbReference type="Proteomes" id="UP000247922"/>
    </source>
</evidence>
<evidence type="ECO:0000256" key="1">
    <source>
        <dbReference type="ARBA" id="ARBA00004651"/>
    </source>
</evidence>
<dbReference type="Pfam" id="PF09335">
    <property type="entry name" value="VTT_dom"/>
    <property type="match status" value="1"/>
</dbReference>
<dbReference type="RefSeq" id="WP_110251609.1">
    <property type="nucleotide sequence ID" value="NZ_QJJR01000008.1"/>
</dbReference>
<feature type="transmembrane region" description="Helical" evidence="6">
    <location>
        <begin position="140"/>
        <end position="173"/>
    </location>
</feature>
<keyword evidence="4 6" id="KW-1133">Transmembrane helix</keyword>
<comment type="caution">
    <text evidence="8">The sequence shown here is derived from an EMBL/GenBank/DDBJ whole genome shotgun (WGS) entry which is preliminary data.</text>
</comment>
<reference evidence="8 9" key="1">
    <citation type="submission" date="2018-05" db="EMBL/GenBank/DDBJ databases">
        <title>Genomic Encyclopedia of Type Strains, Phase IV (KMG-IV): sequencing the most valuable type-strain genomes for metagenomic binning, comparative biology and taxonomic classification.</title>
        <authorList>
            <person name="Goeker M."/>
        </authorList>
    </citation>
    <scope>NUCLEOTIDE SEQUENCE [LARGE SCALE GENOMIC DNA]</scope>
    <source>
        <strain evidence="8 9">DSM 22440</strain>
    </source>
</reference>
<sequence length="189" mass="21908">MDQLERVIEAIRESGWFVAPLIYLLIHFIRPIIFIPVILLFIAAGLIFGIVPGIVLSLVGIMLSSVQFYGLTKLMPSMTHRLVRMKKKLIGEERHVTIEQIAVLRLLPFIHFHLLSFIIYEKTSTFKKYMEESFYSSVMMVVIYTVIGQTITELSPLGVGMLTVLLIPLIYFLRKEENIHRIKQFLRLE</sequence>
<evidence type="ECO:0000256" key="3">
    <source>
        <dbReference type="ARBA" id="ARBA00022692"/>
    </source>
</evidence>
<dbReference type="AlphaFoldDB" id="A0A2V3W962"/>
<accession>A0A2V3W962</accession>
<dbReference type="Proteomes" id="UP000247922">
    <property type="component" value="Unassembled WGS sequence"/>
</dbReference>
<evidence type="ECO:0000259" key="7">
    <source>
        <dbReference type="Pfam" id="PF09335"/>
    </source>
</evidence>